<keyword evidence="1" id="KW-0175">Coiled coil</keyword>
<keyword evidence="4" id="KW-1185">Reference proteome</keyword>
<gene>
    <name evidence="3" type="ORF">GPUH_LOCUS15230</name>
</gene>
<evidence type="ECO:0000256" key="2">
    <source>
        <dbReference type="SAM" id="Phobius"/>
    </source>
</evidence>
<evidence type="ECO:0000313" key="4">
    <source>
        <dbReference type="Proteomes" id="UP000271098"/>
    </source>
</evidence>
<name>A0A183E2P1_9BILA</name>
<evidence type="ECO:0000313" key="5">
    <source>
        <dbReference type="WBParaSite" id="GPUH_0001525201-mRNA-1"/>
    </source>
</evidence>
<keyword evidence="2" id="KW-0472">Membrane</keyword>
<evidence type="ECO:0000256" key="1">
    <source>
        <dbReference type="SAM" id="Coils"/>
    </source>
</evidence>
<dbReference type="EMBL" id="UYRT01082186">
    <property type="protein sequence ID" value="VDN25612.1"/>
    <property type="molecule type" value="Genomic_DNA"/>
</dbReference>
<feature type="transmembrane region" description="Helical" evidence="2">
    <location>
        <begin position="7"/>
        <end position="27"/>
    </location>
</feature>
<evidence type="ECO:0000313" key="3">
    <source>
        <dbReference type="EMBL" id="VDN25612.1"/>
    </source>
</evidence>
<organism evidence="5">
    <name type="scientific">Gongylonema pulchrum</name>
    <dbReference type="NCBI Taxonomy" id="637853"/>
    <lineage>
        <taxon>Eukaryota</taxon>
        <taxon>Metazoa</taxon>
        <taxon>Ecdysozoa</taxon>
        <taxon>Nematoda</taxon>
        <taxon>Chromadorea</taxon>
        <taxon>Rhabditida</taxon>
        <taxon>Spirurina</taxon>
        <taxon>Spiruromorpha</taxon>
        <taxon>Spiruroidea</taxon>
        <taxon>Gongylonematidae</taxon>
        <taxon>Gongylonema</taxon>
    </lineage>
</organism>
<reference evidence="3 4" key="2">
    <citation type="submission" date="2018-11" db="EMBL/GenBank/DDBJ databases">
        <authorList>
            <consortium name="Pathogen Informatics"/>
        </authorList>
    </citation>
    <scope>NUCLEOTIDE SEQUENCE [LARGE SCALE GENOMIC DNA]</scope>
</reference>
<dbReference type="Proteomes" id="UP000271098">
    <property type="component" value="Unassembled WGS sequence"/>
</dbReference>
<dbReference type="AlphaFoldDB" id="A0A183E2P1"/>
<accession>A0A183E2P1</accession>
<keyword evidence="2" id="KW-0812">Transmembrane</keyword>
<sequence>RNTRQICTIVATVAAAAAIAAFAYYYYKEGKCPFAKFFREPPPPERVSVPFLIYSFFTLPLRALNLLPRNARTNRTGRVRIRKTSQMRELEVKMSQNQENPGQIQERLSRIQERLSRIQEKLSQNQEKVDQIQEM</sequence>
<dbReference type="WBParaSite" id="GPUH_0001525201-mRNA-1">
    <property type="protein sequence ID" value="GPUH_0001525201-mRNA-1"/>
    <property type="gene ID" value="GPUH_0001525201"/>
</dbReference>
<feature type="transmembrane region" description="Helical" evidence="2">
    <location>
        <begin position="47"/>
        <end position="67"/>
    </location>
</feature>
<feature type="coiled-coil region" evidence="1">
    <location>
        <begin position="108"/>
        <end position="135"/>
    </location>
</feature>
<keyword evidence="2" id="KW-1133">Transmembrane helix</keyword>
<proteinExistence type="predicted"/>
<protein>
    <submittedName>
        <fullName evidence="5">Myelin regulatory factor</fullName>
    </submittedName>
</protein>
<reference evidence="5" key="1">
    <citation type="submission" date="2016-06" db="UniProtKB">
        <authorList>
            <consortium name="WormBaseParasite"/>
        </authorList>
    </citation>
    <scope>IDENTIFICATION</scope>
</reference>